<keyword evidence="1" id="KW-0472">Membrane</keyword>
<accession>A0ABT0MCG9</accession>
<keyword evidence="3" id="KW-1185">Reference proteome</keyword>
<feature type="transmembrane region" description="Helical" evidence="1">
    <location>
        <begin position="36"/>
        <end position="54"/>
    </location>
</feature>
<dbReference type="NCBIfam" id="TIGR02896">
    <property type="entry name" value="spore_III_AF"/>
    <property type="match status" value="1"/>
</dbReference>
<dbReference type="Pfam" id="PF09581">
    <property type="entry name" value="Spore_III_AF"/>
    <property type="match status" value="1"/>
</dbReference>
<protein>
    <submittedName>
        <fullName evidence="2">Stage III sporulation protein AF</fullName>
    </submittedName>
</protein>
<reference evidence="2 3" key="1">
    <citation type="submission" date="2022-05" db="EMBL/GenBank/DDBJ databases">
        <title>Sporolactobacillus sp nov CPB3-1, isolated from tree bark (Mangifera indica L.).</title>
        <authorList>
            <person name="Phuengjayaem S."/>
            <person name="Tanasupawat S."/>
        </authorList>
    </citation>
    <scope>NUCLEOTIDE SEQUENCE [LARGE SCALE GENOMIC DNA]</scope>
    <source>
        <strain evidence="2 3">CPB3-1</strain>
    </source>
</reference>
<organism evidence="2 3">
    <name type="scientific">Sporolactobacillus mangiferae</name>
    <dbReference type="NCBI Taxonomy" id="2940498"/>
    <lineage>
        <taxon>Bacteria</taxon>
        <taxon>Bacillati</taxon>
        <taxon>Bacillota</taxon>
        <taxon>Bacilli</taxon>
        <taxon>Bacillales</taxon>
        <taxon>Sporolactobacillaceae</taxon>
        <taxon>Sporolactobacillus</taxon>
    </lineage>
</organism>
<proteinExistence type="predicted"/>
<evidence type="ECO:0000313" key="3">
    <source>
        <dbReference type="Proteomes" id="UP001203004"/>
    </source>
</evidence>
<dbReference type="InterPro" id="IPR014245">
    <property type="entry name" value="Spore_III_AF"/>
</dbReference>
<keyword evidence="1" id="KW-0812">Transmembrane</keyword>
<comment type="caution">
    <text evidence="2">The sequence shown here is derived from an EMBL/GenBank/DDBJ whole genome shotgun (WGS) entry which is preliminary data.</text>
</comment>
<dbReference type="RefSeq" id="WP_249102379.1">
    <property type="nucleotide sequence ID" value="NZ_JAMAST010000017.1"/>
</dbReference>
<evidence type="ECO:0000256" key="1">
    <source>
        <dbReference type="SAM" id="Phobius"/>
    </source>
</evidence>
<sequence length="211" mass="23483">MNYLVHWVSEVVLIVLFAVILELLIPAGAFQKYIKFVIGLVLIVALLDPVIRLFHVDPNSLLGDLNTERYNGSVKNETYRQKSEIQKDQAAYIQEQVVVQMKNQVKEELNEKYGLQITHLALTAKKNTGQEFSLDKVTVTVGKADTDSGGQESGSQTIQPVKSVSINIGKARHVPESKKYEYKKLSGVRSFLGKRWALDPGLIKINTEGGG</sequence>
<gene>
    <name evidence="2" type="primary">spoIIIAF</name>
    <name evidence="2" type="ORF">M3N64_11605</name>
</gene>
<dbReference type="EMBL" id="JAMAST010000017">
    <property type="protein sequence ID" value="MCL1632564.1"/>
    <property type="molecule type" value="Genomic_DNA"/>
</dbReference>
<dbReference type="Proteomes" id="UP001203004">
    <property type="component" value="Unassembled WGS sequence"/>
</dbReference>
<feature type="transmembrane region" description="Helical" evidence="1">
    <location>
        <begin position="6"/>
        <end position="24"/>
    </location>
</feature>
<keyword evidence="1" id="KW-1133">Transmembrane helix</keyword>
<name>A0ABT0MCG9_9BACL</name>
<evidence type="ECO:0000313" key="2">
    <source>
        <dbReference type="EMBL" id="MCL1632564.1"/>
    </source>
</evidence>